<keyword evidence="3" id="KW-1185">Reference proteome</keyword>
<evidence type="ECO:0000256" key="1">
    <source>
        <dbReference type="SAM" id="Phobius"/>
    </source>
</evidence>
<organism evidence="2 3">
    <name type="scientific">Marseilla massiliensis</name>
    <dbReference type="NCBI Taxonomy" id="1841864"/>
    <lineage>
        <taxon>Bacteria</taxon>
        <taxon>Pseudomonadati</taxon>
        <taxon>Bacteroidota</taxon>
        <taxon>Bacteroidia</taxon>
        <taxon>Bacteroidales</taxon>
        <taxon>Prevotellaceae</taxon>
        <taxon>Marseilla</taxon>
    </lineage>
</organism>
<evidence type="ECO:0000313" key="3">
    <source>
        <dbReference type="Proteomes" id="UP000706891"/>
    </source>
</evidence>
<keyword evidence="1" id="KW-0472">Membrane</keyword>
<protein>
    <submittedName>
        <fullName evidence="2">Uncharacterized protein</fullName>
    </submittedName>
</protein>
<dbReference type="RefSeq" id="WP_205103725.1">
    <property type="nucleotide sequence ID" value="NZ_JACJJG010000013.1"/>
</dbReference>
<reference evidence="2" key="2">
    <citation type="journal article" date="2021" name="Sci. Rep.">
        <title>The distribution of antibiotic resistance genes in chicken gut microbiota commensals.</title>
        <authorList>
            <person name="Juricova H."/>
            <person name="Matiasovicova J."/>
            <person name="Kubasova T."/>
            <person name="Cejkova D."/>
            <person name="Rychlik I."/>
        </authorList>
    </citation>
    <scope>NUCLEOTIDE SEQUENCE</scope>
    <source>
        <strain evidence="2">An824</strain>
    </source>
</reference>
<proteinExistence type="predicted"/>
<accession>A0A938WST9</accession>
<dbReference type="EMBL" id="JACJJG010000013">
    <property type="protein sequence ID" value="MBM6673131.1"/>
    <property type="molecule type" value="Genomic_DNA"/>
</dbReference>
<dbReference type="AlphaFoldDB" id="A0A938WST9"/>
<name>A0A938WST9_9BACT</name>
<feature type="transmembrane region" description="Helical" evidence="1">
    <location>
        <begin position="12"/>
        <end position="35"/>
    </location>
</feature>
<comment type="caution">
    <text evidence="2">The sequence shown here is derived from an EMBL/GenBank/DDBJ whole genome shotgun (WGS) entry which is preliminary data.</text>
</comment>
<keyword evidence="1" id="KW-0812">Transmembrane</keyword>
<gene>
    <name evidence="2" type="ORF">H6A34_04480</name>
</gene>
<dbReference type="Proteomes" id="UP000706891">
    <property type="component" value="Unassembled WGS sequence"/>
</dbReference>
<evidence type="ECO:0000313" key="2">
    <source>
        <dbReference type="EMBL" id="MBM6673131.1"/>
    </source>
</evidence>
<sequence>MKRLIDGKPVSRLILQSLPIALAAIVFVIYGATFLPASTERMERSVALVEGISHYELRLGGKPVMAFKSFNDSLQPQGLALSADSTVTTRRYLCASWVNKYPFIASCGGLLLIANDDSVAERRVLQANGRLPYILKATADRLAVKIRLLERQSEEIDYYMKVHNVNDDGYNVMAEYSARVKAQRDRTVKMLSHLNALSADKRLEVKLVTEYALLTPDTAGRMSRKTCNIVTSRHTSPFRLLQTVDRSMPDGARAVYLHQWLLPSPEAGDSVVIAAEPGCTAYKYDPAKGSPATFGGAVESAGRHDVPPLLAPDGALVFTSGGRLAGINVDGRIVKPSVFGFGLKELLK</sequence>
<keyword evidence="1" id="KW-1133">Transmembrane helix</keyword>
<reference evidence="2" key="1">
    <citation type="submission" date="2020-08" db="EMBL/GenBank/DDBJ databases">
        <authorList>
            <person name="Cejkova D."/>
            <person name="Kubasova T."/>
            <person name="Jahodarova E."/>
            <person name="Rychlik I."/>
        </authorList>
    </citation>
    <scope>NUCLEOTIDE SEQUENCE</scope>
    <source>
        <strain evidence="2">An824</strain>
    </source>
</reference>